<reference evidence="1" key="1">
    <citation type="submission" date="2020-10" db="EMBL/GenBank/DDBJ databases">
        <authorList>
            <person name="Gilroy R."/>
        </authorList>
    </citation>
    <scope>NUCLEOTIDE SEQUENCE</scope>
    <source>
        <strain evidence="1">CHK187-14744</strain>
    </source>
</reference>
<organism evidence="1 2">
    <name type="scientific">Candidatus Onthocola gallistercoris</name>
    <dbReference type="NCBI Taxonomy" id="2840876"/>
    <lineage>
        <taxon>Bacteria</taxon>
        <taxon>Bacillati</taxon>
        <taxon>Bacillota</taxon>
        <taxon>Bacilli</taxon>
        <taxon>Candidatus Onthocola</taxon>
    </lineage>
</organism>
<sequence length="214" mass="25360">MFEEKFEKLNMTEQETFRRLVNWLLAHTYLVEGSYRFEDSMKRTNPDYLFVERNFELFQDYLEYAGFRLERDSHYGVIFLSGGYEQNRIRLDKATTLILYVLRLIYEEEREKLSVSGDIITTTGDLVHKMLSLNVVKKKPANLTLRDSLRTLNRFQVIEKTEGPWEAADTKLLIRPTILFIVTNERISNMYQLIDDEREEHDEETEADAVDPLA</sequence>
<dbReference type="EMBL" id="DVLT01000067">
    <property type="protein sequence ID" value="HIU03671.1"/>
    <property type="molecule type" value="Genomic_DNA"/>
</dbReference>
<protein>
    <submittedName>
        <fullName evidence="1">DUF4194 domain-containing protein</fullName>
    </submittedName>
</protein>
<accession>A0A9D1HI92</accession>
<dbReference type="InterPro" id="IPR025449">
    <property type="entry name" value="JetB"/>
</dbReference>
<dbReference type="Pfam" id="PF13835">
    <property type="entry name" value="DUF4194"/>
    <property type="match status" value="1"/>
</dbReference>
<comment type="caution">
    <text evidence="1">The sequence shown here is derived from an EMBL/GenBank/DDBJ whole genome shotgun (WGS) entry which is preliminary data.</text>
</comment>
<name>A0A9D1HI92_9FIRM</name>
<proteinExistence type="predicted"/>
<gene>
    <name evidence="1" type="ORF">IAB63_10510</name>
</gene>
<dbReference type="AlphaFoldDB" id="A0A9D1HI92"/>
<evidence type="ECO:0000313" key="2">
    <source>
        <dbReference type="Proteomes" id="UP000824164"/>
    </source>
</evidence>
<reference evidence="1" key="2">
    <citation type="journal article" date="2021" name="PeerJ">
        <title>Extensive microbial diversity within the chicken gut microbiome revealed by metagenomics and culture.</title>
        <authorList>
            <person name="Gilroy R."/>
            <person name="Ravi A."/>
            <person name="Getino M."/>
            <person name="Pursley I."/>
            <person name="Horton D.L."/>
            <person name="Alikhan N.F."/>
            <person name="Baker D."/>
            <person name="Gharbi K."/>
            <person name="Hall N."/>
            <person name="Watson M."/>
            <person name="Adriaenssens E.M."/>
            <person name="Foster-Nyarko E."/>
            <person name="Jarju S."/>
            <person name="Secka A."/>
            <person name="Antonio M."/>
            <person name="Oren A."/>
            <person name="Chaudhuri R.R."/>
            <person name="La Ragione R."/>
            <person name="Hildebrand F."/>
            <person name="Pallen M.J."/>
        </authorList>
    </citation>
    <scope>NUCLEOTIDE SEQUENCE</scope>
    <source>
        <strain evidence="1">CHK187-14744</strain>
    </source>
</reference>
<dbReference type="Proteomes" id="UP000824164">
    <property type="component" value="Unassembled WGS sequence"/>
</dbReference>
<evidence type="ECO:0000313" key="1">
    <source>
        <dbReference type="EMBL" id="HIU03671.1"/>
    </source>
</evidence>